<comment type="caution">
    <text evidence="8">The sequence shown here is derived from an EMBL/GenBank/DDBJ whole genome shotgun (WGS) entry which is preliminary data.</text>
</comment>
<feature type="region of interest" description="Disordered" evidence="6">
    <location>
        <begin position="271"/>
        <end position="297"/>
    </location>
</feature>
<dbReference type="EC" id="2.1.1.80" evidence="2"/>
<evidence type="ECO:0000256" key="4">
    <source>
        <dbReference type="ARBA" id="ARBA00022679"/>
    </source>
</evidence>
<dbReference type="GO" id="GO:0032259">
    <property type="term" value="P:methylation"/>
    <property type="evidence" value="ECO:0007669"/>
    <property type="project" value="UniProtKB-KW"/>
</dbReference>
<dbReference type="PANTHER" id="PTHR24422">
    <property type="entry name" value="CHEMOTAXIS PROTEIN METHYLTRANSFERASE"/>
    <property type="match status" value="1"/>
</dbReference>
<keyword evidence="3 8" id="KW-0489">Methyltransferase</keyword>
<dbReference type="SUPFAM" id="SSF47757">
    <property type="entry name" value="Chemotaxis receptor methyltransferase CheR, N-terminal domain"/>
    <property type="match status" value="1"/>
</dbReference>
<dbReference type="CDD" id="cd02440">
    <property type="entry name" value="AdoMet_MTases"/>
    <property type="match status" value="1"/>
</dbReference>
<evidence type="ECO:0000256" key="3">
    <source>
        <dbReference type="ARBA" id="ARBA00022603"/>
    </source>
</evidence>
<dbReference type="Proteomes" id="UP001183629">
    <property type="component" value="Unassembled WGS sequence"/>
</dbReference>
<keyword evidence="4 8" id="KW-0808">Transferase</keyword>
<keyword evidence="5" id="KW-0949">S-adenosyl-L-methionine</keyword>
<dbReference type="InterPro" id="IPR050903">
    <property type="entry name" value="Bact_Chemotaxis_MeTrfase"/>
</dbReference>
<evidence type="ECO:0000313" key="9">
    <source>
        <dbReference type="Proteomes" id="UP001183629"/>
    </source>
</evidence>
<organism evidence="8 9">
    <name type="scientific">Catenuloplanes niger</name>
    <dbReference type="NCBI Taxonomy" id="587534"/>
    <lineage>
        <taxon>Bacteria</taxon>
        <taxon>Bacillati</taxon>
        <taxon>Actinomycetota</taxon>
        <taxon>Actinomycetes</taxon>
        <taxon>Micromonosporales</taxon>
        <taxon>Micromonosporaceae</taxon>
        <taxon>Catenuloplanes</taxon>
    </lineage>
</organism>
<evidence type="ECO:0000259" key="7">
    <source>
        <dbReference type="PROSITE" id="PS50123"/>
    </source>
</evidence>
<proteinExistence type="predicted"/>
<protein>
    <recommendedName>
        <fullName evidence="2">protein-glutamate O-methyltransferase</fullName>
        <ecNumber evidence="2">2.1.1.80</ecNumber>
    </recommendedName>
</protein>
<gene>
    <name evidence="8" type="ORF">J2S44_000077</name>
</gene>
<dbReference type="Gene3D" id="1.10.155.10">
    <property type="entry name" value="Chemotaxis receptor methyltransferase CheR, N-terminal domain"/>
    <property type="match status" value="1"/>
</dbReference>
<evidence type="ECO:0000313" key="8">
    <source>
        <dbReference type="EMBL" id="MDR7319827.1"/>
    </source>
</evidence>
<sequence length="464" mass="51816">MRPDLHRLRALLAERLGMTFDEKRDDLLTEVLRTRAERHRMSERDYLDRLTADPERAELRALAEALTINETYFFRNIEQFHALAEEAIPERLKARASVRALRLLSVGCSSGEEPYTLAAVTAERVPPDWHVSIVGLDINRAVLRRAATGRYGSWSLRETPASIRQRWFHPRDGGVEVDERLRARVHFVEHNVVNDDPVLWAHQSYDVIFCRNMLMYLTDEVRRGTIARITRALAPGGYLFLGHTDSLGSRPEGLEVRHTHGTFYYRRTAPAAAPQPAGTAPAPVTRAQPAPPPTTSPMREYERALLLLRDERFQEALTAVESITEPESRLPRVRVLRGALLAHAGDTGRAAALCERLVAEDGLNADAHYVIGVCHEGDASPATAGRHHQLAAYLDPGFAMPRMRLGMLAKQTGDRQTAARELDRAVTLLRGETDERILLFGGGFGRQSLIALCRSELQAVGAVS</sequence>
<dbReference type="Pfam" id="PF01739">
    <property type="entry name" value="CheR"/>
    <property type="match status" value="1"/>
</dbReference>
<dbReference type="AlphaFoldDB" id="A0AAE4CPU3"/>
<dbReference type="InterPro" id="IPR011990">
    <property type="entry name" value="TPR-like_helical_dom_sf"/>
</dbReference>
<dbReference type="EMBL" id="JAVDYC010000001">
    <property type="protein sequence ID" value="MDR7319827.1"/>
    <property type="molecule type" value="Genomic_DNA"/>
</dbReference>
<evidence type="ECO:0000256" key="1">
    <source>
        <dbReference type="ARBA" id="ARBA00001541"/>
    </source>
</evidence>
<keyword evidence="9" id="KW-1185">Reference proteome</keyword>
<feature type="compositionally biased region" description="Low complexity" evidence="6">
    <location>
        <begin position="271"/>
        <end position="283"/>
    </location>
</feature>
<evidence type="ECO:0000256" key="5">
    <source>
        <dbReference type="ARBA" id="ARBA00022691"/>
    </source>
</evidence>
<dbReference type="InterPro" id="IPR029063">
    <property type="entry name" value="SAM-dependent_MTases_sf"/>
</dbReference>
<dbReference type="InterPro" id="IPR036804">
    <property type="entry name" value="CheR_N_sf"/>
</dbReference>
<dbReference type="PROSITE" id="PS50123">
    <property type="entry name" value="CHER"/>
    <property type="match status" value="1"/>
</dbReference>
<dbReference type="InterPro" id="IPR022642">
    <property type="entry name" value="CheR_C"/>
</dbReference>
<dbReference type="InterPro" id="IPR000780">
    <property type="entry name" value="CheR_MeTrfase"/>
</dbReference>
<dbReference type="PANTHER" id="PTHR24422:SF19">
    <property type="entry name" value="CHEMOTAXIS PROTEIN METHYLTRANSFERASE"/>
    <property type="match status" value="1"/>
</dbReference>
<dbReference type="GO" id="GO:0008983">
    <property type="term" value="F:protein-glutamate O-methyltransferase activity"/>
    <property type="evidence" value="ECO:0007669"/>
    <property type="project" value="UniProtKB-EC"/>
</dbReference>
<comment type="catalytic activity">
    <reaction evidence="1">
        <text>L-glutamyl-[protein] + S-adenosyl-L-methionine = [protein]-L-glutamate 5-O-methyl ester + S-adenosyl-L-homocysteine</text>
        <dbReference type="Rhea" id="RHEA:24452"/>
        <dbReference type="Rhea" id="RHEA-COMP:10208"/>
        <dbReference type="Rhea" id="RHEA-COMP:10311"/>
        <dbReference type="ChEBI" id="CHEBI:29973"/>
        <dbReference type="ChEBI" id="CHEBI:57856"/>
        <dbReference type="ChEBI" id="CHEBI:59789"/>
        <dbReference type="ChEBI" id="CHEBI:82795"/>
        <dbReference type="EC" id="2.1.1.80"/>
    </reaction>
</comment>
<dbReference type="RefSeq" id="WP_310407695.1">
    <property type="nucleotide sequence ID" value="NZ_JAVDYC010000001.1"/>
</dbReference>
<evidence type="ECO:0000256" key="2">
    <source>
        <dbReference type="ARBA" id="ARBA00012534"/>
    </source>
</evidence>
<evidence type="ECO:0000256" key="6">
    <source>
        <dbReference type="SAM" id="MobiDB-lite"/>
    </source>
</evidence>
<dbReference type="Gene3D" id="1.25.40.10">
    <property type="entry name" value="Tetratricopeptide repeat domain"/>
    <property type="match status" value="1"/>
</dbReference>
<dbReference type="PRINTS" id="PR00996">
    <property type="entry name" value="CHERMTFRASE"/>
</dbReference>
<dbReference type="SUPFAM" id="SSF53335">
    <property type="entry name" value="S-adenosyl-L-methionine-dependent methyltransferases"/>
    <property type="match status" value="1"/>
</dbReference>
<dbReference type="Gene3D" id="3.40.50.150">
    <property type="entry name" value="Vaccinia Virus protein VP39"/>
    <property type="match status" value="1"/>
</dbReference>
<dbReference type="SMART" id="SM00138">
    <property type="entry name" value="MeTrc"/>
    <property type="match status" value="1"/>
</dbReference>
<dbReference type="SUPFAM" id="SSF48452">
    <property type="entry name" value="TPR-like"/>
    <property type="match status" value="1"/>
</dbReference>
<accession>A0AAE4CPU3</accession>
<reference evidence="8 9" key="1">
    <citation type="submission" date="2023-07" db="EMBL/GenBank/DDBJ databases">
        <title>Sequencing the genomes of 1000 actinobacteria strains.</title>
        <authorList>
            <person name="Klenk H.-P."/>
        </authorList>
    </citation>
    <scope>NUCLEOTIDE SEQUENCE [LARGE SCALE GENOMIC DNA]</scope>
    <source>
        <strain evidence="8 9">DSM 44711</strain>
    </source>
</reference>
<name>A0AAE4CPU3_9ACTN</name>
<feature type="domain" description="CheR-type methyltransferase" evidence="7">
    <location>
        <begin position="1"/>
        <end position="270"/>
    </location>
</feature>